<dbReference type="InterPro" id="IPR026989">
    <property type="entry name" value="TnpV"/>
</dbReference>
<reference evidence="1 2" key="3">
    <citation type="submission" date="2023-06" db="EMBL/GenBank/DDBJ databases">
        <authorList>
            <person name="Zeman M."/>
            <person name="Kubasova T."/>
            <person name="Jahodarova E."/>
            <person name="Nykrynova M."/>
            <person name="Rychlik I."/>
        </authorList>
    </citation>
    <scope>NUCLEOTIDE SEQUENCE [LARGE SCALE GENOMIC DNA]</scope>
    <source>
        <strain evidence="1 2">ET39</strain>
    </source>
</reference>
<gene>
    <name evidence="1" type="ORF">QUV96_07850</name>
</gene>
<protein>
    <submittedName>
        <fullName evidence="1">TnpV protein</fullName>
    </submittedName>
</protein>
<dbReference type="Pfam" id="PF14198">
    <property type="entry name" value="TnpV"/>
    <property type="match status" value="1"/>
</dbReference>
<organism evidence="1 2">
    <name type="scientific">Amedibacillus dolichus</name>
    <dbReference type="NCBI Taxonomy" id="31971"/>
    <lineage>
        <taxon>Bacteria</taxon>
        <taxon>Bacillati</taxon>
        <taxon>Bacillota</taxon>
        <taxon>Erysipelotrichia</taxon>
        <taxon>Erysipelotrichales</taxon>
        <taxon>Erysipelotrichaceae</taxon>
        <taxon>Amedibacillus</taxon>
    </lineage>
</organism>
<keyword evidence="2" id="KW-1185">Reference proteome</keyword>
<reference evidence="2" key="2">
    <citation type="submission" date="2023-06" db="EMBL/GenBank/DDBJ databases">
        <title>Identification and characterization of horizontal gene transfer across gut microbiota members of farm animals based on homology search.</title>
        <authorList>
            <person name="Zeman M."/>
            <person name="Kubasova T."/>
            <person name="Jahodarova E."/>
            <person name="Nykrynova M."/>
            <person name="Rychlik I."/>
        </authorList>
    </citation>
    <scope>NUCLEOTIDE SEQUENCE [LARGE SCALE GENOMIC DNA]</scope>
    <source>
        <strain evidence="2">ET39</strain>
    </source>
</reference>
<accession>A0ABT7UD42</accession>
<reference evidence="1 2" key="1">
    <citation type="submission" date="2023-06" db="EMBL/GenBank/DDBJ databases">
        <title>Identification and characterization of horizontal gene transfer across gut microbiota members of farm animals based on homology search.</title>
        <authorList>
            <person name="Schwarzerova J."/>
            <person name="Nykrynova M."/>
            <person name="Jureckova K."/>
            <person name="Cejkova D."/>
            <person name="Rychlik I."/>
        </authorList>
    </citation>
    <scope>NUCLEOTIDE SEQUENCE [LARGE SCALE GENOMIC DNA]</scope>
    <source>
        <strain evidence="1 2">ET39</strain>
    </source>
</reference>
<evidence type="ECO:0000313" key="1">
    <source>
        <dbReference type="EMBL" id="MDM8157548.1"/>
    </source>
</evidence>
<dbReference type="RefSeq" id="WP_289607994.1">
    <property type="nucleotide sequence ID" value="NZ_JAUDCG010000032.1"/>
</dbReference>
<dbReference type="Proteomes" id="UP001529340">
    <property type="component" value="Unassembled WGS sequence"/>
</dbReference>
<sequence length="126" mass="14881">MEQYIYNEQNGLWYELRGDYYIPCLKLPAQKEERHIGVWGQRHLRYIREHKKALYTSLLTSGKLQSYLADVEEQAQELFDRLMKQRAEGEGITEVLKAGNQMEWVRRMNALRSAVTETVNAEVIFV</sequence>
<evidence type="ECO:0000313" key="2">
    <source>
        <dbReference type="Proteomes" id="UP001529340"/>
    </source>
</evidence>
<dbReference type="EMBL" id="JAUDCG010000032">
    <property type="protein sequence ID" value="MDM8157548.1"/>
    <property type="molecule type" value="Genomic_DNA"/>
</dbReference>
<comment type="caution">
    <text evidence="1">The sequence shown here is derived from an EMBL/GenBank/DDBJ whole genome shotgun (WGS) entry which is preliminary data.</text>
</comment>
<proteinExistence type="predicted"/>
<name>A0ABT7UD42_9FIRM</name>